<dbReference type="EMBL" id="CVMT01000002">
    <property type="protein sequence ID" value="CRG84780.1"/>
    <property type="molecule type" value="Genomic_DNA"/>
</dbReference>
<reference evidence="1 2" key="1">
    <citation type="submission" date="2015-04" db="EMBL/GenBank/DDBJ databases">
        <authorList>
            <person name="Syromyatnikov M.Y."/>
            <person name="Popov V.N."/>
        </authorList>
    </citation>
    <scope>NUCLEOTIDE SEQUENCE [LARGE SCALE GENOMIC DNA]</scope>
    <source>
        <strain evidence="1">WF-38-12</strain>
    </source>
</reference>
<dbReference type="AlphaFoldDB" id="A0A0U1LNL3"/>
<protein>
    <submittedName>
        <fullName evidence="1">Uncharacterized protein</fullName>
    </submittedName>
</protein>
<evidence type="ECO:0000313" key="1">
    <source>
        <dbReference type="EMBL" id="CRG84780.1"/>
    </source>
</evidence>
<gene>
    <name evidence="1" type="ORF">PISL3812_01978</name>
</gene>
<proteinExistence type="predicted"/>
<dbReference type="Proteomes" id="UP000054383">
    <property type="component" value="Unassembled WGS sequence"/>
</dbReference>
<accession>A0A0U1LNL3</accession>
<keyword evidence="2" id="KW-1185">Reference proteome</keyword>
<evidence type="ECO:0000313" key="2">
    <source>
        <dbReference type="Proteomes" id="UP000054383"/>
    </source>
</evidence>
<organism evidence="1 2">
    <name type="scientific">Talaromyces islandicus</name>
    <name type="common">Penicillium islandicum</name>
    <dbReference type="NCBI Taxonomy" id="28573"/>
    <lineage>
        <taxon>Eukaryota</taxon>
        <taxon>Fungi</taxon>
        <taxon>Dikarya</taxon>
        <taxon>Ascomycota</taxon>
        <taxon>Pezizomycotina</taxon>
        <taxon>Eurotiomycetes</taxon>
        <taxon>Eurotiomycetidae</taxon>
        <taxon>Eurotiales</taxon>
        <taxon>Trichocomaceae</taxon>
        <taxon>Talaromyces</taxon>
        <taxon>Talaromyces sect. Islandici</taxon>
    </lineage>
</organism>
<sequence>MEGLVTKAIKDEIIDNLNMARIAKKRMAKTANQQRRMELEISFSTDCVRSEVNKIQDRDCVLSYQVPVCEKEEFDYMRLKRDISLYRKAQELKARLSIIKSATSSTDDILAAIDNIKEIMTAMNNLVSPPWGPGSSEPFTPG</sequence>
<name>A0A0U1LNL3_TALIS</name>